<name>A0ABR1L9D7_9PEZI</name>
<evidence type="ECO:0000313" key="3">
    <source>
        <dbReference type="Proteomes" id="UP001365128"/>
    </source>
</evidence>
<accession>A0ABR1L9D7</accession>
<organism evidence="2 3">
    <name type="scientific">Phyllosticta citricarpa</name>
    <dbReference type="NCBI Taxonomy" id="55181"/>
    <lineage>
        <taxon>Eukaryota</taxon>
        <taxon>Fungi</taxon>
        <taxon>Dikarya</taxon>
        <taxon>Ascomycota</taxon>
        <taxon>Pezizomycotina</taxon>
        <taxon>Dothideomycetes</taxon>
        <taxon>Dothideomycetes incertae sedis</taxon>
        <taxon>Botryosphaeriales</taxon>
        <taxon>Phyllostictaceae</taxon>
        <taxon>Phyllosticta</taxon>
    </lineage>
</organism>
<evidence type="ECO:0000313" key="2">
    <source>
        <dbReference type="EMBL" id="KAK7531848.1"/>
    </source>
</evidence>
<dbReference type="EMBL" id="JBBPDW010000053">
    <property type="protein sequence ID" value="KAK7531848.1"/>
    <property type="molecule type" value="Genomic_DNA"/>
</dbReference>
<protein>
    <recommendedName>
        <fullName evidence="4">Secreted protein</fullName>
    </recommendedName>
</protein>
<gene>
    <name evidence="2" type="ORF">IWX46DRAFT_614906</name>
</gene>
<sequence length="70" mass="7753">MLVSMAVVFLGAAAVASGQGRLTLMEKVVFLGAMVKEERSVLRREFRWGRWADAWCCVVVAPTRPMGTRP</sequence>
<evidence type="ECO:0008006" key="4">
    <source>
        <dbReference type="Google" id="ProtNLM"/>
    </source>
</evidence>
<keyword evidence="1" id="KW-0732">Signal</keyword>
<feature type="signal peptide" evidence="1">
    <location>
        <begin position="1"/>
        <end position="18"/>
    </location>
</feature>
<dbReference type="Proteomes" id="UP001365128">
    <property type="component" value="Unassembled WGS sequence"/>
</dbReference>
<feature type="chain" id="PRO_5045757966" description="Secreted protein" evidence="1">
    <location>
        <begin position="19"/>
        <end position="70"/>
    </location>
</feature>
<comment type="caution">
    <text evidence="2">The sequence shown here is derived from an EMBL/GenBank/DDBJ whole genome shotgun (WGS) entry which is preliminary data.</text>
</comment>
<evidence type="ECO:0000256" key="1">
    <source>
        <dbReference type="SAM" id="SignalP"/>
    </source>
</evidence>
<keyword evidence="3" id="KW-1185">Reference proteome</keyword>
<reference evidence="2 3" key="1">
    <citation type="submission" date="2024-04" db="EMBL/GenBank/DDBJ databases">
        <title>Phyllosticta paracitricarpa is synonymous to the EU quarantine fungus P. citricarpa based on phylogenomic analyses.</title>
        <authorList>
            <consortium name="Lawrence Berkeley National Laboratory"/>
            <person name="Van Ingen-Buijs V.A."/>
            <person name="Van Westerhoven A.C."/>
            <person name="Haridas S."/>
            <person name="Skiadas P."/>
            <person name="Martin F."/>
            <person name="Groenewald J.Z."/>
            <person name="Crous P.W."/>
            <person name="Seidl M.F."/>
        </authorList>
    </citation>
    <scope>NUCLEOTIDE SEQUENCE [LARGE SCALE GENOMIC DNA]</scope>
    <source>
        <strain evidence="2 3">CBS 122670</strain>
    </source>
</reference>
<proteinExistence type="predicted"/>